<feature type="domain" description="Methyltransferase" evidence="3">
    <location>
        <begin position="60"/>
        <end position="157"/>
    </location>
</feature>
<dbReference type="OrthoDB" id="9770553at2"/>
<keyword evidence="1 4" id="KW-0489">Methyltransferase</keyword>
<dbReference type="RefSeq" id="WP_109414268.1">
    <property type="nucleotide sequence ID" value="NZ_QEAS01000002.1"/>
</dbReference>
<keyword evidence="2 4" id="KW-0808">Transferase</keyword>
<dbReference type="Proteomes" id="UP000245647">
    <property type="component" value="Unassembled WGS sequence"/>
</dbReference>
<dbReference type="Pfam" id="PF13649">
    <property type="entry name" value="Methyltransf_25"/>
    <property type="match status" value="1"/>
</dbReference>
<dbReference type="GO" id="GO:0008168">
    <property type="term" value="F:methyltransferase activity"/>
    <property type="evidence" value="ECO:0007669"/>
    <property type="project" value="UniProtKB-KW"/>
</dbReference>
<dbReference type="PANTHER" id="PTHR43861">
    <property type="entry name" value="TRANS-ACONITATE 2-METHYLTRANSFERASE-RELATED"/>
    <property type="match status" value="1"/>
</dbReference>
<keyword evidence="5" id="KW-1185">Reference proteome</keyword>
<gene>
    <name evidence="4" type="ORF">DDR33_02920</name>
</gene>
<organism evidence="4 5">
    <name type="scientific">Pararcticibacter amylolyticus</name>
    <dbReference type="NCBI Taxonomy" id="2173175"/>
    <lineage>
        <taxon>Bacteria</taxon>
        <taxon>Pseudomonadati</taxon>
        <taxon>Bacteroidota</taxon>
        <taxon>Sphingobacteriia</taxon>
        <taxon>Sphingobacteriales</taxon>
        <taxon>Sphingobacteriaceae</taxon>
        <taxon>Pararcticibacter</taxon>
    </lineage>
</organism>
<name>A0A2U2PKR0_9SPHI</name>
<accession>A0A2U2PKR0</accession>
<dbReference type="PANTHER" id="PTHR43861:SF1">
    <property type="entry name" value="TRANS-ACONITATE 2-METHYLTRANSFERASE"/>
    <property type="match status" value="1"/>
</dbReference>
<dbReference type="Gene3D" id="3.40.50.150">
    <property type="entry name" value="Vaccinia Virus protein VP39"/>
    <property type="match status" value="1"/>
</dbReference>
<proteinExistence type="predicted"/>
<evidence type="ECO:0000313" key="4">
    <source>
        <dbReference type="EMBL" id="PWG81991.1"/>
    </source>
</evidence>
<dbReference type="InterPro" id="IPR041698">
    <property type="entry name" value="Methyltransf_25"/>
</dbReference>
<reference evidence="4 5" key="1">
    <citation type="submission" date="2018-04" db="EMBL/GenBank/DDBJ databases">
        <title>Pedobacter chongqingensis sp. nov., isolated from a rottenly hemp rope.</title>
        <authorList>
            <person name="Cai Y."/>
        </authorList>
    </citation>
    <scope>NUCLEOTIDE SEQUENCE [LARGE SCALE GENOMIC DNA]</scope>
    <source>
        <strain evidence="4 5">FJ4-8</strain>
    </source>
</reference>
<dbReference type="CDD" id="cd02440">
    <property type="entry name" value="AdoMet_MTases"/>
    <property type="match status" value="1"/>
</dbReference>
<dbReference type="InterPro" id="IPR029063">
    <property type="entry name" value="SAM-dependent_MTases_sf"/>
</dbReference>
<dbReference type="AlphaFoldDB" id="A0A2U2PKR0"/>
<evidence type="ECO:0000256" key="1">
    <source>
        <dbReference type="ARBA" id="ARBA00022603"/>
    </source>
</evidence>
<evidence type="ECO:0000313" key="5">
    <source>
        <dbReference type="Proteomes" id="UP000245647"/>
    </source>
</evidence>
<dbReference type="EMBL" id="QEAS01000002">
    <property type="protein sequence ID" value="PWG81991.1"/>
    <property type="molecule type" value="Genomic_DNA"/>
</dbReference>
<protein>
    <submittedName>
        <fullName evidence="4">Class I SAM-dependent methyltransferase</fullName>
    </submittedName>
</protein>
<comment type="caution">
    <text evidence="4">The sequence shown here is derived from an EMBL/GenBank/DDBJ whole genome shotgun (WGS) entry which is preliminary data.</text>
</comment>
<dbReference type="GO" id="GO:0032259">
    <property type="term" value="P:methylation"/>
    <property type="evidence" value="ECO:0007669"/>
    <property type="project" value="UniProtKB-KW"/>
</dbReference>
<evidence type="ECO:0000256" key="2">
    <source>
        <dbReference type="ARBA" id="ARBA00022679"/>
    </source>
</evidence>
<evidence type="ECO:0000259" key="3">
    <source>
        <dbReference type="Pfam" id="PF13649"/>
    </source>
</evidence>
<sequence>MKTDYTSKATNEEIRARFDQDVERFSNLDTGQKTIIDAPLMLELCTEAAMYVNPQAKELLDVGCGAGNLTLRMLSRIPGLNCTLNDLSLPMLERAKVRVSGQTTGQITLIQQDMRDLELPSDQFDIILASATLHHLRDDADWENMFQKFYRILKPGGSIWISDIVTQEAPVLERMFQKRFSDHLESIGGPQYRDHVLEYVDYEDTPRSLNYQLELLRKTGFSYTEILHKNSNVAAFGAIK</sequence>
<dbReference type="SUPFAM" id="SSF53335">
    <property type="entry name" value="S-adenosyl-L-methionine-dependent methyltransferases"/>
    <property type="match status" value="1"/>
</dbReference>